<gene>
    <name evidence="1" type="ORF">M9H77_23524</name>
</gene>
<protein>
    <submittedName>
        <fullName evidence="1">Uncharacterized protein</fullName>
    </submittedName>
</protein>
<evidence type="ECO:0000313" key="1">
    <source>
        <dbReference type="EMBL" id="KAI5664201.1"/>
    </source>
</evidence>
<comment type="caution">
    <text evidence="1">The sequence shown here is derived from an EMBL/GenBank/DDBJ whole genome shotgun (WGS) entry which is preliminary data.</text>
</comment>
<name>A0ACC0AXM0_CATRO</name>
<sequence>MGKEAFANLVYLIRQRSLLQDNTRSSVEERHCCRHFYEVLKAIISLEYLLSKVVDELNSHAIKDDSMISSLVDACKEQESLRGKITFCMCRDYTRIRRDSGKPSASYLRFTPVLNFEKLDEIFGKGHATGSRVVGHKQRRAQLEANDKNANEVYDEFDVQDEGNNDVSSSSRVALN</sequence>
<keyword evidence="2" id="KW-1185">Reference proteome</keyword>
<accession>A0ACC0AXM0</accession>
<reference evidence="2" key="1">
    <citation type="journal article" date="2023" name="Nat. Plants">
        <title>Single-cell RNA sequencing provides a high-resolution roadmap for understanding the multicellular compartmentation of specialized metabolism.</title>
        <authorList>
            <person name="Sun S."/>
            <person name="Shen X."/>
            <person name="Li Y."/>
            <person name="Li Y."/>
            <person name="Wang S."/>
            <person name="Li R."/>
            <person name="Zhang H."/>
            <person name="Shen G."/>
            <person name="Guo B."/>
            <person name="Wei J."/>
            <person name="Xu J."/>
            <person name="St-Pierre B."/>
            <person name="Chen S."/>
            <person name="Sun C."/>
        </authorList>
    </citation>
    <scope>NUCLEOTIDE SEQUENCE [LARGE SCALE GENOMIC DNA]</scope>
</reference>
<dbReference type="Proteomes" id="UP001060085">
    <property type="component" value="Linkage Group LG05"/>
</dbReference>
<organism evidence="1 2">
    <name type="scientific">Catharanthus roseus</name>
    <name type="common">Madagascar periwinkle</name>
    <name type="synonym">Vinca rosea</name>
    <dbReference type="NCBI Taxonomy" id="4058"/>
    <lineage>
        <taxon>Eukaryota</taxon>
        <taxon>Viridiplantae</taxon>
        <taxon>Streptophyta</taxon>
        <taxon>Embryophyta</taxon>
        <taxon>Tracheophyta</taxon>
        <taxon>Spermatophyta</taxon>
        <taxon>Magnoliopsida</taxon>
        <taxon>eudicotyledons</taxon>
        <taxon>Gunneridae</taxon>
        <taxon>Pentapetalae</taxon>
        <taxon>asterids</taxon>
        <taxon>lamiids</taxon>
        <taxon>Gentianales</taxon>
        <taxon>Apocynaceae</taxon>
        <taxon>Rauvolfioideae</taxon>
        <taxon>Vinceae</taxon>
        <taxon>Catharanthinae</taxon>
        <taxon>Catharanthus</taxon>
    </lineage>
</organism>
<proteinExistence type="predicted"/>
<dbReference type="EMBL" id="CM044705">
    <property type="protein sequence ID" value="KAI5664201.1"/>
    <property type="molecule type" value="Genomic_DNA"/>
</dbReference>
<evidence type="ECO:0000313" key="2">
    <source>
        <dbReference type="Proteomes" id="UP001060085"/>
    </source>
</evidence>